<evidence type="ECO:0000313" key="10">
    <source>
        <dbReference type="EMBL" id="PNS23914.1"/>
    </source>
</evidence>
<dbReference type="Gene3D" id="3.40.50.300">
    <property type="entry name" value="P-loop containing nucleotide triphosphate hydrolases"/>
    <property type="match status" value="1"/>
</dbReference>
<organism evidence="10">
    <name type="scientific">Populus trichocarpa</name>
    <name type="common">Western balsam poplar</name>
    <name type="synonym">Populus balsamifera subsp. trichocarpa</name>
    <dbReference type="NCBI Taxonomy" id="3694"/>
    <lineage>
        <taxon>Eukaryota</taxon>
        <taxon>Viridiplantae</taxon>
        <taxon>Streptophyta</taxon>
        <taxon>Embryophyta</taxon>
        <taxon>Tracheophyta</taxon>
        <taxon>Spermatophyta</taxon>
        <taxon>Magnoliopsida</taxon>
        <taxon>eudicotyledons</taxon>
        <taxon>Gunneridae</taxon>
        <taxon>Pentapetalae</taxon>
        <taxon>rosids</taxon>
        <taxon>fabids</taxon>
        <taxon>Malpighiales</taxon>
        <taxon>Salicaceae</taxon>
        <taxon>Saliceae</taxon>
        <taxon>Populus</taxon>
    </lineage>
</organism>
<keyword evidence="3" id="KW-0677">Repeat</keyword>
<evidence type="ECO:0000259" key="7">
    <source>
        <dbReference type="Pfam" id="PF00931"/>
    </source>
</evidence>
<dbReference type="FunFam" id="1.10.10.10:FF:000322">
    <property type="entry name" value="Probable disease resistance protein At1g63360"/>
    <property type="match status" value="1"/>
</dbReference>
<evidence type="ECO:0000256" key="3">
    <source>
        <dbReference type="ARBA" id="ARBA00022737"/>
    </source>
</evidence>
<dbReference type="InterPro" id="IPR042197">
    <property type="entry name" value="Apaf_helical"/>
</dbReference>
<reference evidence="10" key="1">
    <citation type="journal article" date="2006" name="Science">
        <title>The genome of black cottonwood, Populus trichocarpa (Torr. &amp; Gray).</title>
        <authorList>
            <person name="Tuskan G.A."/>
            <person name="Difazio S."/>
            <person name="Jansson S."/>
            <person name="Bohlmann J."/>
            <person name="Grigoriev I."/>
            <person name="Hellsten U."/>
            <person name="Putnam N."/>
            <person name="Ralph S."/>
            <person name="Rombauts S."/>
            <person name="Salamov A."/>
            <person name="Schein J."/>
            <person name="Sterck L."/>
            <person name="Aerts A."/>
            <person name="Bhalerao R.R."/>
            <person name="Bhalerao R.P."/>
            <person name="Blaudez D."/>
            <person name="Boerjan W."/>
            <person name="Brun A."/>
            <person name="Brunner A."/>
            <person name="Busov V."/>
            <person name="Campbell M."/>
            <person name="Carlson J."/>
            <person name="Chalot M."/>
            <person name="Chapman J."/>
            <person name="Chen G.L."/>
            <person name="Cooper D."/>
            <person name="Coutinho P.M."/>
            <person name="Couturier J."/>
            <person name="Covert S."/>
            <person name="Cronk Q."/>
            <person name="Cunningham R."/>
            <person name="Davis J."/>
            <person name="Degroeve S."/>
            <person name="Dejardin A."/>
            <person name="Depamphilis C."/>
            <person name="Detter J."/>
            <person name="Dirks B."/>
            <person name="Dubchak I."/>
            <person name="Duplessis S."/>
            <person name="Ehlting J."/>
            <person name="Ellis B."/>
            <person name="Gendler K."/>
            <person name="Goodstein D."/>
            <person name="Gribskov M."/>
            <person name="Grimwood J."/>
            <person name="Groover A."/>
            <person name="Gunter L."/>
            <person name="Hamberger B."/>
            <person name="Heinze B."/>
            <person name="Helariutta Y."/>
            <person name="Henrissat B."/>
            <person name="Holligan D."/>
            <person name="Holt R."/>
            <person name="Huang W."/>
            <person name="Islam-Faridi N."/>
            <person name="Jones S."/>
            <person name="Jones-Rhoades M."/>
            <person name="Jorgensen R."/>
            <person name="Joshi C."/>
            <person name="Kangasjarvi J."/>
            <person name="Karlsson J."/>
            <person name="Kelleher C."/>
            <person name="Kirkpatrick R."/>
            <person name="Kirst M."/>
            <person name="Kohler A."/>
            <person name="Kalluri U."/>
            <person name="Larimer F."/>
            <person name="Leebens-Mack J."/>
            <person name="Leple J.C."/>
            <person name="Locascio P."/>
            <person name="Lou Y."/>
            <person name="Lucas S."/>
            <person name="Martin F."/>
            <person name="Montanini B."/>
            <person name="Napoli C."/>
            <person name="Nelson D.R."/>
            <person name="Nelson C."/>
            <person name="Nieminen K."/>
            <person name="Nilsson O."/>
            <person name="Pereda V."/>
            <person name="Peter G."/>
            <person name="Philippe R."/>
            <person name="Pilate G."/>
            <person name="Poliakov A."/>
            <person name="Razumovskaya J."/>
            <person name="Richardson P."/>
            <person name="Rinaldi C."/>
            <person name="Ritland K."/>
            <person name="Rouze P."/>
            <person name="Ryaboy D."/>
            <person name="Schmutz J."/>
            <person name="Schrader J."/>
            <person name="Segerman B."/>
            <person name="Shin H."/>
            <person name="Siddiqui A."/>
            <person name="Sterky F."/>
            <person name="Terry A."/>
            <person name="Tsai C.J."/>
            <person name="Uberbacher E."/>
            <person name="Unneberg P."/>
            <person name="Vahala J."/>
            <person name="Wall K."/>
            <person name="Wessler S."/>
            <person name="Yang G."/>
            <person name="Yin T."/>
            <person name="Douglas C."/>
            <person name="Marra M."/>
            <person name="Sandberg G."/>
            <person name="Van de Peer Y."/>
            <person name="Rokhsar D."/>
        </authorList>
    </citation>
    <scope>NUCLEOTIDE SEQUENCE [LARGE SCALE GENOMIC DNA]</scope>
    <source>
        <strain evidence="10">Nisqually-1</strain>
    </source>
</reference>
<dbReference type="AlphaFoldDB" id="A0A2K1R9G1"/>
<dbReference type="Pfam" id="PF23559">
    <property type="entry name" value="WHD_DRP"/>
    <property type="match status" value="1"/>
</dbReference>
<dbReference type="SUPFAM" id="SSF52540">
    <property type="entry name" value="P-loop containing nucleoside triphosphate hydrolases"/>
    <property type="match status" value="1"/>
</dbReference>
<dbReference type="Pfam" id="PF00931">
    <property type="entry name" value="NB-ARC"/>
    <property type="match status" value="1"/>
</dbReference>
<dbReference type="InterPro" id="IPR050905">
    <property type="entry name" value="Plant_NBS-LRR"/>
</dbReference>
<dbReference type="PANTHER" id="PTHR33463">
    <property type="entry name" value="NB-ARC DOMAIN-CONTAINING PROTEIN-RELATED"/>
    <property type="match status" value="1"/>
</dbReference>
<keyword evidence="5" id="KW-0611">Plant defense</keyword>
<dbReference type="GO" id="GO:0043531">
    <property type="term" value="F:ADP binding"/>
    <property type="evidence" value="ECO:0007669"/>
    <property type="project" value="InterPro"/>
</dbReference>
<dbReference type="InterPro" id="IPR057135">
    <property type="entry name" value="At4g27190-like_LRR"/>
</dbReference>
<keyword evidence="6" id="KW-0067">ATP-binding</keyword>
<dbReference type="PRINTS" id="PR00364">
    <property type="entry name" value="DISEASERSIST"/>
</dbReference>
<dbReference type="InterPro" id="IPR058922">
    <property type="entry name" value="WHD_DRP"/>
</dbReference>
<evidence type="ECO:0000259" key="9">
    <source>
        <dbReference type="Pfam" id="PF23559"/>
    </source>
</evidence>
<feature type="domain" description="NB-ARC" evidence="7">
    <location>
        <begin position="4"/>
        <end position="137"/>
    </location>
</feature>
<dbReference type="GO" id="GO:0098542">
    <property type="term" value="P:defense response to other organism"/>
    <property type="evidence" value="ECO:0000318"/>
    <property type="project" value="GO_Central"/>
</dbReference>
<reference evidence="10" key="2">
    <citation type="submission" date="2017-07" db="EMBL/GenBank/DDBJ databases">
        <title>WGS assembly of Populus trichocarpa.</title>
        <authorList>
            <person name="Tuskan G."/>
            <person name="Difazio S."/>
            <person name="Jansson S."/>
            <person name="Bohlmann J."/>
            <person name="Grigoriev I."/>
            <person name="Hellsten U."/>
            <person name="Putnam N."/>
            <person name="Ralph S."/>
            <person name="Rombauts S."/>
            <person name="Salamov A."/>
            <person name="Schein J."/>
            <person name="Sterck L."/>
            <person name="Aerts A."/>
            <person name="Bhalerao R."/>
            <person name="Bhalerao R."/>
            <person name="Blaudez D."/>
            <person name="Boerjan W."/>
            <person name="Brun A."/>
            <person name="Brunner A."/>
            <person name="Busov V."/>
            <person name="Campbell M."/>
            <person name="Carlson J."/>
            <person name="Chalot M."/>
            <person name="Chapman J."/>
            <person name="Chen G."/>
            <person name="Cooper D."/>
            <person name="Coutinho P."/>
            <person name="Couturier J."/>
            <person name="Covert S."/>
            <person name="Cronk Q."/>
            <person name="Cunningham R."/>
            <person name="Davis J."/>
            <person name="Degroeve S."/>
            <person name="Dejardin A."/>
            <person name="Depamphilis C."/>
            <person name="Detter J."/>
            <person name="Dirks B."/>
            <person name="Dubchak I."/>
            <person name="Duplessis S."/>
            <person name="Ehlting J."/>
            <person name="Ellis B."/>
            <person name="Gendler K."/>
            <person name="Goodstein D."/>
            <person name="Gribskov M."/>
            <person name="Grimwood J."/>
            <person name="Groover A."/>
            <person name="Gunter L."/>
            <person name="Hamberger B."/>
            <person name="Heinze B."/>
            <person name="Helariutta Y."/>
            <person name="Henrissat B."/>
            <person name="Holligan D."/>
            <person name="Holt R."/>
            <person name="Huang W."/>
            <person name="Islam-Faridi N."/>
            <person name="Jones S."/>
            <person name="Jones-Rhoades M."/>
            <person name="Jorgensen R."/>
            <person name="Joshi C."/>
            <person name="Kangasjarvi J."/>
            <person name="Karlsson J."/>
            <person name="Kelleher C."/>
            <person name="Kirkpatrick R."/>
            <person name="Kirst M."/>
            <person name="Kohler A."/>
            <person name="Kalluri U."/>
            <person name="Larimer F."/>
            <person name="Leebens-Mack J."/>
            <person name="Leple J."/>
            <person name="Locascio P."/>
            <person name="Lou Y."/>
            <person name="Lucas S."/>
            <person name="Martin F."/>
            <person name="Montanini B."/>
            <person name="Napoli C."/>
            <person name="Nelson D."/>
            <person name="Nelson C."/>
            <person name="Nieminen K."/>
            <person name="Nilsson O."/>
            <person name="Pereda V."/>
            <person name="Peter G."/>
            <person name="Philippe R."/>
            <person name="Pilate G."/>
            <person name="Poliakov A."/>
            <person name="Razumovskaya J."/>
            <person name="Richardson P."/>
            <person name="Rinaldi C."/>
            <person name="Ritland K."/>
            <person name="Rouze P."/>
            <person name="Ryaboy D."/>
            <person name="Schmutz J."/>
            <person name="Schrader J."/>
            <person name="Segerman B."/>
            <person name="Shin H."/>
            <person name="Siddiqui A."/>
            <person name="Sterky F."/>
            <person name="Terry A."/>
            <person name="Tsai C."/>
            <person name="Uberbacher E."/>
            <person name="Unneberg P."/>
            <person name="Vahala J."/>
            <person name="Wall K."/>
            <person name="Wessler S."/>
            <person name="Yang G."/>
            <person name="Yin T."/>
            <person name="Douglas C."/>
            <person name="Marra M."/>
            <person name="Sandberg G."/>
            <person name="Van De Peer Y."/>
            <person name="Rokhsar D."/>
        </authorList>
    </citation>
    <scope>NUCLEOTIDE SEQUENCE</scope>
    <source>
        <strain evidence="10">Nisqually-1</strain>
    </source>
</reference>
<feature type="domain" description="Disease resistance protein winged helix" evidence="9">
    <location>
        <begin position="224"/>
        <end position="295"/>
    </location>
</feature>
<dbReference type="Gene3D" id="1.10.10.10">
    <property type="entry name" value="Winged helix-like DNA-binding domain superfamily/Winged helix DNA-binding domain"/>
    <property type="match status" value="1"/>
</dbReference>
<dbReference type="InParanoid" id="A0A2K1R9G1"/>
<dbReference type="Gene3D" id="3.80.10.10">
    <property type="entry name" value="Ribonuclease Inhibitor"/>
    <property type="match status" value="1"/>
</dbReference>
<dbReference type="Pfam" id="PF13855">
    <property type="entry name" value="LRR_8"/>
    <property type="match status" value="1"/>
</dbReference>
<evidence type="ECO:0000256" key="1">
    <source>
        <dbReference type="ARBA" id="ARBA00008894"/>
    </source>
</evidence>
<comment type="similarity">
    <text evidence="1">Belongs to the disease resistance NB-LRR family.</text>
</comment>
<dbReference type="SUPFAM" id="SSF52058">
    <property type="entry name" value="L domain-like"/>
    <property type="match status" value="1"/>
</dbReference>
<keyword evidence="4" id="KW-0547">Nucleotide-binding</keyword>
<dbReference type="GO" id="GO:0005524">
    <property type="term" value="F:ATP binding"/>
    <property type="evidence" value="ECO:0007669"/>
    <property type="project" value="UniProtKB-KW"/>
</dbReference>
<keyword evidence="2" id="KW-0433">Leucine-rich repeat</keyword>
<dbReference type="Gene3D" id="1.10.8.430">
    <property type="entry name" value="Helical domain of apoptotic protease-activating factors"/>
    <property type="match status" value="1"/>
</dbReference>
<proteinExistence type="inferred from homology"/>
<dbReference type="InterPro" id="IPR001611">
    <property type="entry name" value="Leu-rich_rpt"/>
</dbReference>
<dbReference type="Pfam" id="PF23247">
    <property type="entry name" value="LRR_RPS2"/>
    <property type="match status" value="1"/>
</dbReference>
<dbReference type="EMBL" id="KZ623348">
    <property type="protein sequence ID" value="PNS23914.1"/>
    <property type="molecule type" value="Genomic_DNA"/>
</dbReference>
<sequence length="737" mass="84136">MDGDASTIGIYRIGGVRKSTILQHIYNELLHKKDICDHVWWVTVSQDFSINRLKNDELHRAAKLSEKLRKKQKWILILDDLWNNFKLHEVGIPEKLKGCKVILTTRSETVCHRIACDHKIQVKPLFEGEAWTLFKENLGRDIALSLEVEGIAKDIVRECAGLPLGIITVAGSLRGVDDLHQWRNTLTKLRESKFRDKEVFKLLRFSYDRLGHEALQKCLLYCALFPEDHWIQRERLIGYLIDEGIIKGMRSRKDAFDEGHTMLNRLENVCLLKSGKMAYDGRRSVKMHDLIRDMVIHILLESSQYMVKAGAQLKELPDTEEWTENLTLVSLMQNRFEEIPSSHSPKCLNLSTLFLCDNEGLGLIADSFFKQLHGLKVLDLSCTGIKNLPDSVSDLVSLTALLLIDCKKLRRVPSLKKLRALRRLALSCTALEKMPQGMECLTNLRYLRMNGCGEKEFPSGILPKLSHLQVFVLEETLIDRRYAPITVKGKEVGSLRNLETLECHFEGLPDFVEYLRSRDEIQSLSTYKILVGMVGEDLWQENYYSYPSKTVGLGNLSINGDGDFQVKFLNGIQGLVCECIDARSLCDVLSLENATELEDISIWDCNSMESLVSSSWFCYAPPRLPSYNGAFSGLKDFCFGGCNNIKKLFPLELLPNLVNLETIYVCECEEMEEIIGTTDEESSTFNSITELILPKLMSLRLVDLPELKSIWSAKLICNSLEEINVFRCQKLKRMPIY</sequence>
<evidence type="ECO:0000256" key="4">
    <source>
        <dbReference type="ARBA" id="ARBA00022741"/>
    </source>
</evidence>
<dbReference type="InterPro" id="IPR002182">
    <property type="entry name" value="NB-ARC"/>
</dbReference>
<evidence type="ECO:0000256" key="6">
    <source>
        <dbReference type="ARBA" id="ARBA00022840"/>
    </source>
</evidence>
<feature type="domain" description="Disease resistance protein At4g27190-like leucine-rich repeats" evidence="8">
    <location>
        <begin position="625"/>
        <end position="734"/>
    </location>
</feature>
<protein>
    <submittedName>
        <fullName evidence="10">Uncharacterized protein</fullName>
    </submittedName>
</protein>
<evidence type="ECO:0000256" key="2">
    <source>
        <dbReference type="ARBA" id="ARBA00022614"/>
    </source>
</evidence>
<name>A0A2K1R9G1_POPTR</name>
<dbReference type="InterPro" id="IPR032675">
    <property type="entry name" value="LRR_dom_sf"/>
</dbReference>
<dbReference type="PANTHER" id="PTHR33463:SF187">
    <property type="entry name" value="AND NB-ARC DOMAIN DISEASE RESISTANCE PROTEIN, PUTATIVE-RELATED"/>
    <property type="match status" value="1"/>
</dbReference>
<dbReference type="InterPro" id="IPR036388">
    <property type="entry name" value="WH-like_DNA-bd_sf"/>
</dbReference>
<evidence type="ECO:0000256" key="5">
    <source>
        <dbReference type="ARBA" id="ARBA00022821"/>
    </source>
</evidence>
<gene>
    <name evidence="10" type="ORF">POPTR_T026700</name>
</gene>
<evidence type="ECO:0000259" key="8">
    <source>
        <dbReference type="Pfam" id="PF23247"/>
    </source>
</evidence>
<accession>A0A2K1R9G1</accession>
<dbReference type="InterPro" id="IPR027417">
    <property type="entry name" value="P-loop_NTPase"/>
</dbReference>